<dbReference type="GO" id="GO:0005524">
    <property type="term" value="F:ATP binding"/>
    <property type="evidence" value="ECO:0007669"/>
    <property type="project" value="UniProtKB-KW"/>
</dbReference>
<dbReference type="GO" id="GO:0005634">
    <property type="term" value="C:nucleus"/>
    <property type="evidence" value="ECO:0007669"/>
    <property type="project" value="TreeGrafter"/>
</dbReference>
<feature type="region of interest" description="Disordered" evidence="6">
    <location>
        <begin position="389"/>
        <end position="414"/>
    </location>
</feature>
<evidence type="ECO:0000256" key="1">
    <source>
        <dbReference type="ARBA" id="ARBA00022527"/>
    </source>
</evidence>
<evidence type="ECO:0000256" key="6">
    <source>
        <dbReference type="SAM" id="MobiDB-lite"/>
    </source>
</evidence>
<sequence>MSYLHSRNICHRDLKSANCLIRHLENGNLEAVVTDFGLARILMMDNTPLSPVIRKRYPVLTLDDPSNDGQNPTKKPELPRKMSLVGSAFWMAPEMLRGEEYTRQVDVFSFGIILCEIIARVVADPEVLPRTKSFGLDVEAFRQLAGDCPEPLILLADQCCAMDSERRPPFSEIETRLQEMLENLTNQTFSSANYSAKTSQELQIETEGNAMMTEENHSFQKTVDEKVAENRLTDQKDNVTTENILDTDSHVNNLQNCKIYDNKRKNLKRRNGHYKIEGELEGRTLRPKESPTSIQSEQNRTENVLDEDEKVKGHDSKQFPKSKTEVIVCMLCLVLIISLQFCGVLTACFLAILIGMGVILLKNVESIGDFTPDSAKYETRKSGKITATEKVKDEDDHNSNRMQDNNGLEEHSSTVVKNDPTLRIISQGNHNLTSQRTKRKLYKRSSLIQSAALSIDESIEEED</sequence>
<dbReference type="PANTHER" id="PTHR46485:SF5">
    <property type="entry name" value="CENTER DIVIDER, ISOFORM A"/>
    <property type="match status" value="1"/>
</dbReference>
<feature type="region of interest" description="Disordered" evidence="6">
    <location>
        <begin position="279"/>
        <end position="316"/>
    </location>
</feature>
<dbReference type="GO" id="GO:0005737">
    <property type="term" value="C:cytoplasm"/>
    <property type="evidence" value="ECO:0007669"/>
    <property type="project" value="TreeGrafter"/>
</dbReference>
<name>A0A9Q1HAN2_HOLLE</name>
<accession>A0A9Q1HAN2</accession>
<evidence type="ECO:0000259" key="8">
    <source>
        <dbReference type="PROSITE" id="PS50011"/>
    </source>
</evidence>
<organism evidence="9 10">
    <name type="scientific">Holothuria leucospilota</name>
    <name type="common">Black long sea cucumber</name>
    <name type="synonym">Mertensiothuria leucospilota</name>
    <dbReference type="NCBI Taxonomy" id="206669"/>
    <lineage>
        <taxon>Eukaryota</taxon>
        <taxon>Metazoa</taxon>
        <taxon>Echinodermata</taxon>
        <taxon>Eleutherozoa</taxon>
        <taxon>Echinozoa</taxon>
        <taxon>Holothuroidea</taxon>
        <taxon>Aspidochirotacea</taxon>
        <taxon>Aspidochirotida</taxon>
        <taxon>Holothuriidae</taxon>
        <taxon>Holothuria</taxon>
    </lineage>
</organism>
<dbReference type="InterPro" id="IPR008271">
    <property type="entry name" value="Ser/Thr_kinase_AS"/>
</dbReference>
<dbReference type="InterPro" id="IPR050940">
    <property type="entry name" value="Actin_reg-Ser/Thr_kinase"/>
</dbReference>
<dbReference type="OrthoDB" id="20134at2759"/>
<dbReference type="SUPFAM" id="SSF56112">
    <property type="entry name" value="Protein kinase-like (PK-like)"/>
    <property type="match status" value="1"/>
</dbReference>
<dbReference type="PROSITE" id="PS00108">
    <property type="entry name" value="PROTEIN_KINASE_ST"/>
    <property type="match status" value="1"/>
</dbReference>
<keyword evidence="7" id="KW-0812">Transmembrane</keyword>
<keyword evidence="3" id="KW-0547">Nucleotide-binding</keyword>
<evidence type="ECO:0000256" key="3">
    <source>
        <dbReference type="ARBA" id="ARBA00022741"/>
    </source>
</evidence>
<evidence type="ECO:0000256" key="5">
    <source>
        <dbReference type="ARBA" id="ARBA00022840"/>
    </source>
</evidence>
<dbReference type="PROSITE" id="PS50011">
    <property type="entry name" value="PROTEIN_KINASE_DOM"/>
    <property type="match status" value="1"/>
</dbReference>
<dbReference type="SMART" id="SM00220">
    <property type="entry name" value="S_TKc"/>
    <property type="match status" value="1"/>
</dbReference>
<dbReference type="AlphaFoldDB" id="A0A9Q1HAN2"/>
<keyword evidence="7" id="KW-0472">Membrane</keyword>
<feature type="compositionally biased region" description="Basic and acidic residues" evidence="6">
    <location>
        <begin position="279"/>
        <end position="289"/>
    </location>
</feature>
<dbReference type="InterPro" id="IPR000719">
    <property type="entry name" value="Prot_kinase_dom"/>
</dbReference>
<dbReference type="InterPro" id="IPR011009">
    <property type="entry name" value="Kinase-like_dom_sf"/>
</dbReference>
<evidence type="ECO:0000256" key="7">
    <source>
        <dbReference type="SAM" id="Phobius"/>
    </source>
</evidence>
<dbReference type="GO" id="GO:0030036">
    <property type="term" value="P:actin cytoskeleton organization"/>
    <property type="evidence" value="ECO:0007669"/>
    <property type="project" value="TreeGrafter"/>
</dbReference>
<evidence type="ECO:0000256" key="2">
    <source>
        <dbReference type="ARBA" id="ARBA00022679"/>
    </source>
</evidence>
<evidence type="ECO:0000256" key="4">
    <source>
        <dbReference type="ARBA" id="ARBA00022777"/>
    </source>
</evidence>
<dbReference type="Pfam" id="PF00069">
    <property type="entry name" value="Pkinase"/>
    <property type="match status" value="1"/>
</dbReference>
<dbReference type="EMBL" id="JAIZAY010000007">
    <property type="protein sequence ID" value="KAJ8039134.1"/>
    <property type="molecule type" value="Genomic_DNA"/>
</dbReference>
<keyword evidence="1" id="KW-0723">Serine/threonine-protein kinase</keyword>
<dbReference type="PANTHER" id="PTHR46485">
    <property type="entry name" value="LIM DOMAIN KINASE 1"/>
    <property type="match status" value="1"/>
</dbReference>
<feature type="domain" description="Protein kinase" evidence="8">
    <location>
        <begin position="1"/>
        <end position="181"/>
    </location>
</feature>
<feature type="compositionally biased region" description="Basic and acidic residues" evidence="6">
    <location>
        <begin position="389"/>
        <end position="399"/>
    </location>
</feature>
<reference evidence="9" key="1">
    <citation type="submission" date="2021-10" db="EMBL/GenBank/DDBJ databases">
        <title>Tropical sea cucumber genome reveals ecological adaptation and Cuvierian tubules defense mechanism.</title>
        <authorList>
            <person name="Chen T."/>
        </authorList>
    </citation>
    <scope>NUCLEOTIDE SEQUENCE</scope>
    <source>
        <strain evidence="9">Nanhai2018</strain>
        <tissue evidence="9">Muscle</tissue>
    </source>
</reference>
<keyword evidence="5" id="KW-0067">ATP-binding</keyword>
<dbReference type="Proteomes" id="UP001152320">
    <property type="component" value="Chromosome 7"/>
</dbReference>
<keyword evidence="7" id="KW-1133">Transmembrane helix</keyword>
<keyword evidence="10" id="KW-1185">Reference proteome</keyword>
<keyword evidence="2" id="KW-0808">Transferase</keyword>
<feature type="compositionally biased region" description="Polar residues" evidence="6">
    <location>
        <begin position="290"/>
        <end position="302"/>
    </location>
</feature>
<gene>
    <name evidence="9" type="ORF">HOLleu_16757</name>
</gene>
<dbReference type="GO" id="GO:0004674">
    <property type="term" value="F:protein serine/threonine kinase activity"/>
    <property type="evidence" value="ECO:0007669"/>
    <property type="project" value="UniProtKB-KW"/>
</dbReference>
<proteinExistence type="predicted"/>
<evidence type="ECO:0000313" key="10">
    <source>
        <dbReference type="Proteomes" id="UP001152320"/>
    </source>
</evidence>
<comment type="caution">
    <text evidence="9">The sequence shown here is derived from an EMBL/GenBank/DDBJ whole genome shotgun (WGS) entry which is preliminary data.</text>
</comment>
<evidence type="ECO:0000313" key="9">
    <source>
        <dbReference type="EMBL" id="KAJ8039134.1"/>
    </source>
</evidence>
<feature type="transmembrane region" description="Helical" evidence="7">
    <location>
        <begin position="326"/>
        <end position="359"/>
    </location>
</feature>
<keyword evidence="4 9" id="KW-0418">Kinase</keyword>
<protein>
    <submittedName>
        <fullName evidence="9">Dual specificity testis-specific protein kinase 1</fullName>
    </submittedName>
</protein>
<dbReference type="Gene3D" id="1.10.510.10">
    <property type="entry name" value="Transferase(Phosphotransferase) domain 1"/>
    <property type="match status" value="1"/>
</dbReference>